<feature type="region of interest" description="Disordered" evidence="1">
    <location>
        <begin position="1"/>
        <end position="22"/>
    </location>
</feature>
<dbReference type="GO" id="GO:0035695">
    <property type="term" value="P:mitophagy by internal vacuole formation"/>
    <property type="evidence" value="ECO:0007669"/>
    <property type="project" value="TreeGrafter"/>
</dbReference>
<evidence type="ECO:0000313" key="3">
    <source>
        <dbReference type="Proteomes" id="UP000838756"/>
    </source>
</evidence>
<proteinExistence type="predicted"/>
<dbReference type="EMBL" id="CAKXAJ010026158">
    <property type="protein sequence ID" value="CAH2260021.1"/>
    <property type="molecule type" value="Genomic_DNA"/>
</dbReference>
<dbReference type="Proteomes" id="UP000838756">
    <property type="component" value="Unassembled WGS sequence"/>
</dbReference>
<evidence type="ECO:0000256" key="1">
    <source>
        <dbReference type="SAM" id="MobiDB-lite"/>
    </source>
</evidence>
<keyword evidence="3" id="KW-1185">Reference proteome</keyword>
<dbReference type="PANTHER" id="PTHR21771">
    <property type="entry name" value="MITOCHONDRIA-EATING PROTEIN-RELATED"/>
    <property type="match status" value="1"/>
</dbReference>
<name>A0A8S4S7U7_9NEOP</name>
<accession>A0A8S4S7U7</accession>
<dbReference type="GO" id="GO:0005741">
    <property type="term" value="C:mitochondrial outer membrane"/>
    <property type="evidence" value="ECO:0007669"/>
    <property type="project" value="InterPro"/>
</dbReference>
<comment type="caution">
    <text evidence="2">The sequence shown here is derived from an EMBL/GenBank/DDBJ whole genome shotgun (WGS) entry which is preliminary data.</text>
</comment>
<sequence length="95" mass="10427">ITINNKQFRHQSSVTVSQDPASSSHQRLLALSHADVERRLIDNKSLLTIVDKPALRQLPTLVASLAARVESDKAVLACVGQIKRSDPTLDLSDTR</sequence>
<dbReference type="AlphaFoldDB" id="A0A8S4S7U7"/>
<dbReference type="OrthoDB" id="6047381at2759"/>
<gene>
    <name evidence="2" type="primary">jg27011</name>
    <name evidence="2" type="ORF">PAEG_LOCUS23674</name>
</gene>
<organism evidence="2 3">
    <name type="scientific">Pararge aegeria aegeria</name>
    <dbReference type="NCBI Taxonomy" id="348720"/>
    <lineage>
        <taxon>Eukaryota</taxon>
        <taxon>Metazoa</taxon>
        <taxon>Ecdysozoa</taxon>
        <taxon>Arthropoda</taxon>
        <taxon>Hexapoda</taxon>
        <taxon>Insecta</taxon>
        <taxon>Pterygota</taxon>
        <taxon>Neoptera</taxon>
        <taxon>Endopterygota</taxon>
        <taxon>Lepidoptera</taxon>
        <taxon>Glossata</taxon>
        <taxon>Ditrysia</taxon>
        <taxon>Papilionoidea</taxon>
        <taxon>Nymphalidae</taxon>
        <taxon>Satyrinae</taxon>
        <taxon>Satyrini</taxon>
        <taxon>Parargina</taxon>
        <taxon>Pararge</taxon>
    </lineage>
</organism>
<evidence type="ECO:0000313" key="2">
    <source>
        <dbReference type="EMBL" id="CAH2260021.1"/>
    </source>
</evidence>
<dbReference type="GO" id="GO:0035694">
    <property type="term" value="P:mitochondrial protein catabolic process"/>
    <property type="evidence" value="ECO:0007669"/>
    <property type="project" value="InterPro"/>
</dbReference>
<feature type="non-terminal residue" evidence="2">
    <location>
        <position position="1"/>
    </location>
</feature>
<dbReference type="PANTHER" id="PTHR21771:SF1">
    <property type="entry name" value="MITOCHONDRIA-EATING PROTEIN"/>
    <property type="match status" value="1"/>
</dbReference>
<reference evidence="2" key="1">
    <citation type="submission" date="2022-03" db="EMBL/GenBank/DDBJ databases">
        <authorList>
            <person name="Lindestad O."/>
        </authorList>
    </citation>
    <scope>NUCLEOTIDE SEQUENCE</scope>
</reference>
<dbReference type="InterPro" id="IPR026169">
    <property type="entry name" value="MIEAP"/>
</dbReference>
<protein>
    <submittedName>
        <fullName evidence="2">Jg27011 protein</fullName>
    </submittedName>
</protein>